<dbReference type="InterPro" id="IPR021640">
    <property type="entry name" value="Mediator_Med28"/>
</dbReference>
<evidence type="ECO:0000256" key="6">
    <source>
        <dbReference type="ARBA" id="ARBA00023159"/>
    </source>
</evidence>
<dbReference type="AlphaFoldDB" id="A0A8D2HZ94"/>
<keyword evidence="5" id="KW-0175">Coiled coil</keyword>
<evidence type="ECO:0000313" key="11">
    <source>
        <dbReference type="Ensembl" id="ENSUPAP00010020258.1"/>
    </source>
</evidence>
<feature type="region of interest" description="Disordered" evidence="10">
    <location>
        <begin position="1"/>
        <end position="41"/>
    </location>
</feature>
<evidence type="ECO:0000256" key="3">
    <source>
        <dbReference type="ARBA" id="ARBA00019683"/>
    </source>
</evidence>
<proteinExistence type="inferred from homology"/>
<reference evidence="11" key="2">
    <citation type="submission" date="2025-09" db="UniProtKB">
        <authorList>
            <consortium name="Ensembl"/>
        </authorList>
    </citation>
    <scope>IDENTIFICATION</scope>
</reference>
<reference evidence="11" key="1">
    <citation type="submission" date="2025-08" db="UniProtKB">
        <authorList>
            <consortium name="Ensembl"/>
        </authorList>
    </citation>
    <scope>IDENTIFICATION</scope>
</reference>
<dbReference type="PANTHER" id="PTHR13512">
    <property type="entry name" value="MEDIATOR COMPLEX SUBUNIT 28"/>
    <property type="match status" value="1"/>
</dbReference>
<dbReference type="GeneTree" id="ENSGT00960000189491"/>
<evidence type="ECO:0000256" key="8">
    <source>
        <dbReference type="ARBA" id="ARBA00023242"/>
    </source>
</evidence>
<dbReference type="Proteomes" id="UP000694417">
    <property type="component" value="Unplaced"/>
</dbReference>
<protein>
    <recommendedName>
        <fullName evidence="3">Mediator of RNA polymerase II transcription subunit 28</fullName>
    </recommendedName>
    <alternativeName>
        <fullName evidence="9">Mediator complex subunit 28</fullName>
    </alternativeName>
</protein>
<evidence type="ECO:0000256" key="9">
    <source>
        <dbReference type="ARBA" id="ARBA00031964"/>
    </source>
</evidence>
<dbReference type="Ensembl" id="ENSUPAT00010023042.1">
    <property type="protein sequence ID" value="ENSUPAP00010020258.1"/>
    <property type="gene ID" value="ENSUPAG00010016034.1"/>
</dbReference>
<keyword evidence="4" id="KW-0805">Transcription regulation</keyword>
<accession>A0A8D2HZ94</accession>
<keyword evidence="12" id="KW-1185">Reference proteome</keyword>
<keyword evidence="7" id="KW-0804">Transcription</keyword>
<keyword evidence="6" id="KW-0010">Activator</keyword>
<name>A0A8D2HZ94_UROPR</name>
<dbReference type="GO" id="GO:0016592">
    <property type="term" value="C:mediator complex"/>
    <property type="evidence" value="ECO:0007669"/>
    <property type="project" value="TreeGrafter"/>
</dbReference>
<comment type="similarity">
    <text evidence="2">Belongs to the Mediator complex subunit 28 family.</text>
</comment>
<organism evidence="11 12">
    <name type="scientific">Urocitellus parryii</name>
    <name type="common">Arctic ground squirrel</name>
    <name type="synonym">Spermophilus parryii</name>
    <dbReference type="NCBI Taxonomy" id="9999"/>
    <lineage>
        <taxon>Eukaryota</taxon>
        <taxon>Metazoa</taxon>
        <taxon>Chordata</taxon>
        <taxon>Craniata</taxon>
        <taxon>Vertebrata</taxon>
        <taxon>Euteleostomi</taxon>
        <taxon>Mammalia</taxon>
        <taxon>Eutheria</taxon>
        <taxon>Euarchontoglires</taxon>
        <taxon>Glires</taxon>
        <taxon>Rodentia</taxon>
        <taxon>Sciuromorpha</taxon>
        <taxon>Sciuridae</taxon>
        <taxon>Xerinae</taxon>
        <taxon>Marmotini</taxon>
        <taxon>Urocitellus</taxon>
    </lineage>
</organism>
<dbReference type="PANTHER" id="PTHR13512:SF2">
    <property type="entry name" value="MEDIATOR OF RNA POLYMERASE II TRANSCRIPTION SUBUNIT 28"/>
    <property type="match status" value="1"/>
</dbReference>
<evidence type="ECO:0000313" key="12">
    <source>
        <dbReference type="Proteomes" id="UP000694417"/>
    </source>
</evidence>
<evidence type="ECO:0000256" key="7">
    <source>
        <dbReference type="ARBA" id="ARBA00023163"/>
    </source>
</evidence>
<evidence type="ECO:0000256" key="5">
    <source>
        <dbReference type="ARBA" id="ARBA00023054"/>
    </source>
</evidence>
<evidence type="ECO:0000256" key="1">
    <source>
        <dbReference type="ARBA" id="ARBA00004123"/>
    </source>
</evidence>
<evidence type="ECO:0000256" key="10">
    <source>
        <dbReference type="SAM" id="MobiDB-lite"/>
    </source>
</evidence>
<sequence length="118" mass="13026">MNSSTGQYVLWAPPGSPPLPQGPGLGLASSGSDDAPRTSNSTLVHELKSTFEACFASLIIQEYWKDALEKKHLTKLRHWQQMLENINVQHKKPAEFPQGSLAYLEQVSTNIPAPLKQT</sequence>
<evidence type="ECO:0000256" key="2">
    <source>
        <dbReference type="ARBA" id="ARBA00005571"/>
    </source>
</evidence>
<comment type="subcellular location">
    <subcellularLocation>
        <location evidence="1">Nucleus</location>
    </subcellularLocation>
</comment>
<keyword evidence="8" id="KW-0539">Nucleus</keyword>
<evidence type="ECO:0000256" key="4">
    <source>
        <dbReference type="ARBA" id="ARBA00023015"/>
    </source>
</evidence>